<evidence type="ECO:0000313" key="4">
    <source>
        <dbReference type="EMBL" id="EKE26460.1"/>
    </source>
</evidence>
<reference evidence="4" key="1">
    <citation type="journal article" date="2012" name="Science">
        <title>Fermentation, hydrogen, and sulfur metabolism in multiple uncultivated bacterial phyla.</title>
        <authorList>
            <person name="Wrighton K.C."/>
            <person name="Thomas B.C."/>
            <person name="Sharon I."/>
            <person name="Miller C.S."/>
            <person name="Castelle C.J."/>
            <person name="VerBerkmoes N.C."/>
            <person name="Wilkins M.J."/>
            <person name="Hettich R.L."/>
            <person name="Lipton M.S."/>
            <person name="Williams K.H."/>
            <person name="Long P.E."/>
            <person name="Banfield J.F."/>
        </authorList>
    </citation>
    <scope>NUCLEOTIDE SEQUENCE [LARGE SCALE GENOMIC DNA]</scope>
</reference>
<keyword evidence="3" id="KW-0949">S-adenosyl-L-methionine</keyword>
<gene>
    <name evidence="4" type="ORF">ACD_4C00283G0006</name>
</gene>
<dbReference type="GO" id="GO:0032259">
    <property type="term" value="P:methylation"/>
    <property type="evidence" value="ECO:0007669"/>
    <property type="project" value="UniProtKB-KW"/>
</dbReference>
<keyword evidence="2 4" id="KW-0808">Transferase</keyword>
<protein>
    <submittedName>
        <fullName evidence="4">Site-specific DNA-methyltransferase (Adenine-specific)</fullName>
        <ecNumber evidence="4">2.1.1.72</ecNumber>
    </submittedName>
</protein>
<dbReference type="InterPro" id="IPR012327">
    <property type="entry name" value="MeTrfase_D12"/>
</dbReference>
<feature type="non-terminal residue" evidence="4">
    <location>
        <position position="200"/>
    </location>
</feature>
<organism evidence="4">
    <name type="scientific">uncultured bacterium</name>
    <name type="common">gcode 4</name>
    <dbReference type="NCBI Taxonomy" id="1234023"/>
    <lineage>
        <taxon>Bacteria</taxon>
        <taxon>environmental samples</taxon>
    </lineage>
</organism>
<dbReference type="EC" id="2.1.1.72" evidence="4"/>
<sequence length="200" mass="23732">MNYIGSKLSLLQFLEQSINSVVSEKNYIFSDLFAWTWIVGRYFKEKWHKVIANDIQYYSFVLNRNYIQNHHDLHFSGLFEIIPDLLIADISDRKMMVCEYLSDLKWKKGFVYKNYCLGWTKGKDFERMYFSDENGMKCDAISQILEKWKKEKKLSDDEYYFLKASLLESIDKVANTASVYWAFLKKLKKSALKPLIVKSA</sequence>
<proteinExistence type="predicted"/>
<evidence type="ECO:0000256" key="2">
    <source>
        <dbReference type="ARBA" id="ARBA00022679"/>
    </source>
</evidence>
<dbReference type="SUPFAM" id="SSF53335">
    <property type="entry name" value="S-adenosyl-L-methionine-dependent methyltransferases"/>
    <property type="match status" value="1"/>
</dbReference>
<accession>K2GSX9</accession>
<dbReference type="Pfam" id="PF02086">
    <property type="entry name" value="MethyltransfD12"/>
    <property type="match status" value="1"/>
</dbReference>
<dbReference type="EMBL" id="AMFJ01000799">
    <property type="protein sequence ID" value="EKE26460.1"/>
    <property type="molecule type" value="Genomic_DNA"/>
</dbReference>
<dbReference type="InterPro" id="IPR029063">
    <property type="entry name" value="SAM-dependent_MTases_sf"/>
</dbReference>
<evidence type="ECO:0000256" key="3">
    <source>
        <dbReference type="ARBA" id="ARBA00022691"/>
    </source>
</evidence>
<comment type="caution">
    <text evidence="4">The sequence shown here is derived from an EMBL/GenBank/DDBJ whole genome shotgun (WGS) entry which is preliminary data.</text>
</comment>
<dbReference type="GO" id="GO:0009007">
    <property type="term" value="F:site-specific DNA-methyltransferase (adenine-specific) activity"/>
    <property type="evidence" value="ECO:0007669"/>
    <property type="project" value="UniProtKB-EC"/>
</dbReference>
<name>K2GSX9_9BACT</name>
<keyword evidence="1 4" id="KW-0489">Methyltransferase</keyword>
<dbReference type="GO" id="GO:0009307">
    <property type="term" value="P:DNA restriction-modification system"/>
    <property type="evidence" value="ECO:0007669"/>
    <property type="project" value="InterPro"/>
</dbReference>
<evidence type="ECO:0000256" key="1">
    <source>
        <dbReference type="ARBA" id="ARBA00022603"/>
    </source>
</evidence>
<dbReference type="AlphaFoldDB" id="K2GSX9"/>